<dbReference type="HAMAP" id="MF_02216">
    <property type="entry name" value="UbiK"/>
    <property type="match status" value="1"/>
</dbReference>
<dbReference type="Proteomes" id="UP000199233">
    <property type="component" value="Unassembled WGS sequence"/>
</dbReference>
<dbReference type="InterPro" id="IPR007475">
    <property type="entry name" value="UbiK"/>
</dbReference>
<proteinExistence type="inferred from homology"/>
<dbReference type="UniPathway" id="UPA00232"/>
<name>A0A1H9GSP2_9GAMM</name>
<feature type="coiled-coil region" evidence="1">
    <location>
        <begin position="58"/>
        <end position="85"/>
    </location>
</feature>
<evidence type="ECO:0000313" key="3">
    <source>
        <dbReference type="Proteomes" id="UP000199233"/>
    </source>
</evidence>
<evidence type="ECO:0000256" key="1">
    <source>
        <dbReference type="HAMAP-Rule" id="MF_02216"/>
    </source>
</evidence>
<comment type="pathway">
    <text evidence="1">Cofactor biosynthesis; ubiquinone biosynthesis.</text>
</comment>
<dbReference type="OrthoDB" id="5297354at2"/>
<comment type="function">
    <text evidence="1">Required for efficient ubiquinone (coenzyme Q) biosynthesis. UbiK is probably an accessory factor of Ubi enzymes and facilitates ubiquinone biosynthesis by acting as an assembly factor, a targeting factor, or both.</text>
</comment>
<dbReference type="GO" id="GO:0005829">
    <property type="term" value="C:cytosol"/>
    <property type="evidence" value="ECO:0007669"/>
    <property type="project" value="TreeGrafter"/>
</dbReference>
<keyword evidence="1" id="KW-0175">Coiled coil</keyword>
<accession>A0A1H9GSP2</accession>
<dbReference type="GO" id="GO:0006744">
    <property type="term" value="P:ubiquinone biosynthetic process"/>
    <property type="evidence" value="ECO:0007669"/>
    <property type="project" value="UniProtKB-UniRule"/>
</dbReference>
<keyword evidence="1" id="KW-0963">Cytoplasm</keyword>
<dbReference type="RefSeq" id="WP_093285589.1">
    <property type="nucleotide sequence ID" value="NZ_FOFS01000007.1"/>
</dbReference>
<sequence>MDTGRIEDLAAKLAGILPPGLRGLGSELQDNFRALLRANLDKWDLVSRERFDTQAELLVRTQKKLAALEKRVRQLEQRQGSQSES</sequence>
<dbReference type="PANTHER" id="PTHR38040">
    <property type="entry name" value="UBIQUINONE BIOSYNTHESIS ACCESSORY FACTOR UBIK"/>
    <property type="match status" value="1"/>
</dbReference>
<protein>
    <recommendedName>
        <fullName evidence="1">Ubiquinone biosynthesis accessory factor UbiK</fullName>
    </recommendedName>
</protein>
<organism evidence="2 3">
    <name type="scientific">Solimonas aquatica</name>
    <dbReference type="NCBI Taxonomy" id="489703"/>
    <lineage>
        <taxon>Bacteria</taxon>
        <taxon>Pseudomonadati</taxon>
        <taxon>Pseudomonadota</taxon>
        <taxon>Gammaproteobacteria</taxon>
        <taxon>Nevskiales</taxon>
        <taxon>Nevskiaceae</taxon>
        <taxon>Solimonas</taxon>
    </lineage>
</organism>
<dbReference type="EMBL" id="FOFS01000007">
    <property type="protein sequence ID" value="SEQ53136.1"/>
    <property type="molecule type" value="Genomic_DNA"/>
</dbReference>
<dbReference type="STRING" id="489703.SAMN04488038_107186"/>
<keyword evidence="1" id="KW-0831">Ubiquinone biosynthesis</keyword>
<dbReference type="AlphaFoldDB" id="A0A1H9GSP2"/>
<dbReference type="PANTHER" id="PTHR38040:SF1">
    <property type="entry name" value="UBIQUINONE BIOSYNTHESIS ACCESSORY FACTOR UBIK"/>
    <property type="match status" value="1"/>
</dbReference>
<dbReference type="Pfam" id="PF04380">
    <property type="entry name" value="BMFP"/>
    <property type="match status" value="1"/>
</dbReference>
<gene>
    <name evidence="1" type="primary">ubiK</name>
    <name evidence="2" type="ORF">SAMN04488038_107186</name>
</gene>
<reference evidence="2 3" key="1">
    <citation type="submission" date="2016-10" db="EMBL/GenBank/DDBJ databases">
        <authorList>
            <person name="de Groot N.N."/>
        </authorList>
    </citation>
    <scope>NUCLEOTIDE SEQUENCE [LARGE SCALE GENOMIC DNA]</scope>
    <source>
        <strain evidence="2 3">DSM 25927</strain>
    </source>
</reference>
<evidence type="ECO:0000313" key="2">
    <source>
        <dbReference type="EMBL" id="SEQ53136.1"/>
    </source>
</evidence>
<comment type="similarity">
    <text evidence="1">Belongs to the UbiK family.</text>
</comment>
<comment type="subcellular location">
    <subcellularLocation>
        <location evidence="1">Cytoplasm</location>
    </subcellularLocation>
</comment>
<keyword evidence="3" id="KW-1185">Reference proteome</keyword>